<proteinExistence type="predicted"/>
<name>A0A3M7Q8P4_BRAPC</name>
<organism evidence="1 2">
    <name type="scientific">Brachionus plicatilis</name>
    <name type="common">Marine rotifer</name>
    <name type="synonym">Brachionus muelleri</name>
    <dbReference type="NCBI Taxonomy" id="10195"/>
    <lineage>
        <taxon>Eukaryota</taxon>
        <taxon>Metazoa</taxon>
        <taxon>Spiralia</taxon>
        <taxon>Gnathifera</taxon>
        <taxon>Rotifera</taxon>
        <taxon>Eurotatoria</taxon>
        <taxon>Monogononta</taxon>
        <taxon>Pseudotrocha</taxon>
        <taxon>Ploima</taxon>
        <taxon>Brachionidae</taxon>
        <taxon>Brachionus</taxon>
    </lineage>
</organism>
<evidence type="ECO:0000313" key="2">
    <source>
        <dbReference type="Proteomes" id="UP000276133"/>
    </source>
</evidence>
<dbReference type="Proteomes" id="UP000276133">
    <property type="component" value="Unassembled WGS sequence"/>
</dbReference>
<keyword evidence="2" id="KW-1185">Reference proteome</keyword>
<sequence>MHLIFMVSYGYLNPTQHPIPEKTWVQLPDNKSHNSKKKYSYSYDSQLKISAISKLIDKLQLVLEALHFYTNFISIV</sequence>
<protein>
    <submittedName>
        <fullName evidence="1">Uncharacterized protein</fullName>
    </submittedName>
</protein>
<comment type="caution">
    <text evidence="1">The sequence shown here is derived from an EMBL/GenBank/DDBJ whole genome shotgun (WGS) entry which is preliminary data.</text>
</comment>
<evidence type="ECO:0000313" key="1">
    <source>
        <dbReference type="EMBL" id="RNA07609.1"/>
    </source>
</evidence>
<dbReference type="AlphaFoldDB" id="A0A3M7Q8P4"/>
<reference evidence="1 2" key="1">
    <citation type="journal article" date="2018" name="Sci. Rep.">
        <title>Genomic signatures of local adaptation to the degree of environmental predictability in rotifers.</title>
        <authorList>
            <person name="Franch-Gras L."/>
            <person name="Hahn C."/>
            <person name="Garcia-Roger E.M."/>
            <person name="Carmona M.J."/>
            <person name="Serra M."/>
            <person name="Gomez A."/>
        </authorList>
    </citation>
    <scope>NUCLEOTIDE SEQUENCE [LARGE SCALE GENOMIC DNA]</scope>
    <source>
        <strain evidence="1">HYR1</strain>
    </source>
</reference>
<dbReference type="EMBL" id="REGN01006986">
    <property type="protein sequence ID" value="RNA07609.1"/>
    <property type="molecule type" value="Genomic_DNA"/>
</dbReference>
<accession>A0A3M7Q8P4</accession>
<gene>
    <name evidence="1" type="ORF">BpHYR1_014853</name>
</gene>